<sequence length="163" mass="18943">MEEVELEIPKDNYNALDNIFWSYLKIKETSISYPQMLLNKKVIFKIKGHNIKKRNTPKSLAELTSTVNIGDIELFDIDEEHIRNRLEALNHSIFSQPAFLENFIFDSITETRATGHLQQSIMIGTNRIISRINTFTINYNLVATLSKVVPIRNLEHLETNCRH</sequence>
<dbReference type="EMBL" id="CP031088">
    <property type="protein sequence ID" value="AXF95388.1"/>
    <property type="molecule type" value="Genomic_DNA"/>
</dbReference>
<dbReference type="AlphaFoldDB" id="A0A345DMF0"/>
<reference evidence="2" key="1">
    <citation type="submission" date="2018-07" db="EMBL/GenBank/DDBJ databases">
        <title>Complete Genome Sequence of Spiroplasma phoeniceum.</title>
        <authorList>
            <person name="Davis R.E."/>
            <person name="Shao J.Y."/>
            <person name="Zhao Y."/>
            <person name="Silver A."/>
            <person name="Stump z."/>
            <person name="Gasparich G."/>
        </authorList>
    </citation>
    <scope>NUCLEOTIDE SEQUENCE [LARGE SCALE GENOMIC DNA]</scope>
    <source>
        <strain evidence="2">P40</strain>
    </source>
</reference>
<keyword evidence="2" id="KW-1185">Reference proteome</keyword>
<accession>A0A345DMF0</accession>
<gene>
    <name evidence="1" type="ORF">SDAV_00394</name>
</gene>
<evidence type="ECO:0000313" key="2">
    <source>
        <dbReference type="Proteomes" id="UP000253689"/>
    </source>
</evidence>
<protein>
    <submittedName>
        <fullName evidence="1">Uncharacterized protein</fullName>
    </submittedName>
</protein>
<dbReference type="Proteomes" id="UP000253689">
    <property type="component" value="Chromosome"/>
</dbReference>
<dbReference type="RefSeq" id="WP_114564324.1">
    <property type="nucleotide sequence ID" value="NZ_CP031088.1"/>
</dbReference>
<organism evidence="1 2">
    <name type="scientific">Spiroplasma phoeniceum P40</name>
    <dbReference type="NCBI Taxonomy" id="1276259"/>
    <lineage>
        <taxon>Bacteria</taxon>
        <taxon>Bacillati</taxon>
        <taxon>Mycoplasmatota</taxon>
        <taxon>Mollicutes</taxon>
        <taxon>Entomoplasmatales</taxon>
        <taxon>Spiroplasmataceae</taxon>
        <taxon>Spiroplasma</taxon>
    </lineage>
</organism>
<proteinExistence type="predicted"/>
<dbReference type="KEGG" id="sphh:SDAV_00394"/>
<name>A0A345DMF0_9MOLU</name>
<evidence type="ECO:0000313" key="1">
    <source>
        <dbReference type="EMBL" id="AXF95388.1"/>
    </source>
</evidence>